<name>A0A5C0UJ63_9RICK</name>
<dbReference type="InterPro" id="IPR001098">
    <property type="entry name" value="DNA-dir_DNA_pol_A_palm_dom"/>
</dbReference>
<accession>A0A5C0UJ63</accession>
<evidence type="ECO:0000256" key="3">
    <source>
        <dbReference type="ARBA" id="ARBA00011541"/>
    </source>
</evidence>
<dbReference type="EMBL" id="CP043312">
    <property type="protein sequence ID" value="QEK39553.1"/>
    <property type="molecule type" value="Genomic_DNA"/>
</dbReference>
<evidence type="ECO:0000256" key="2">
    <source>
        <dbReference type="ARBA" id="ARBA00007705"/>
    </source>
</evidence>
<dbReference type="GO" id="GO:0003677">
    <property type="term" value="F:DNA binding"/>
    <property type="evidence" value="ECO:0007669"/>
    <property type="project" value="UniProtKB-UniRule"/>
</dbReference>
<evidence type="ECO:0000256" key="9">
    <source>
        <dbReference type="ARBA" id="ARBA00022722"/>
    </source>
</evidence>
<dbReference type="FunFam" id="1.10.150.20:FF:000003">
    <property type="entry name" value="DNA polymerase I"/>
    <property type="match status" value="1"/>
</dbReference>
<dbReference type="AlphaFoldDB" id="A0A5C0UJ63"/>
<keyword evidence="13 18" id="KW-0239">DNA-directed DNA polymerase</keyword>
<dbReference type="CDD" id="cd09898">
    <property type="entry name" value="H3TH_53EXO"/>
    <property type="match status" value="1"/>
</dbReference>
<dbReference type="FunFam" id="1.10.150.20:FF:000002">
    <property type="entry name" value="DNA polymerase I"/>
    <property type="match status" value="1"/>
</dbReference>
<dbReference type="EC" id="2.7.7.7" evidence="4 17"/>
<dbReference type="Gene3D" id="3.30.70.370">
    <property type="match status" value="1"/>
</dbReference>
<dbReference type="Gene3D" id="1.10.150.20">
    <property type="entry name" value="5' to 3' exonuclease, C-terminal subdomain"/>
    <property type="match status" value="2"/>
</dbReference>
<keyword evidence="15 18" id="KW-0234">DNA repair</keyword>
<dbReference type="NCBIfam" id="NF004397">
    <property type="entry name" value="PRK05755.1"/>
    <property type="match status" value="1"/>
</dbReference>
<dbReference type="Pfam" id="PF02739">
    <property type="entry name" value="5_3_exonuc_N"/>
    <property type="match status" value="1"/>
</dbReference>
<dbReference type="InterPro" id="IPR002421">
    <property type="entry name" value="5-3_exonuclease"/>
</dbReference>
<feature type="domain" description="DNA-directed DNA polymerase family A palm" evidence="20">
    <location>
        <begin position="630"/>
        <end position="834"/>
    </location>
</feature>
<sequence>MNNTDKDTSPIIITDCYGFIFRAYYSHPKLSNPLGEEVGAIYGFMSMLLKLLIKFHPSKVISVFDGGGKNFRHEIYSEYKMHRPEVPDDLKNQLINIDQVPKALNITTFKKEGYEADDIIASLVKKFGTNNSIIIMSSDKDLMQLVNDNVSMFNPTTNQHIFSKNVEEKFKVPPHQIRDYLSIVGDAADNIPGVKGIGPKGAVKLLQQFHSLANIFDNINSIQGKTKQLLQTSQNEAWMSQKLTTLKDDIQLELEEKDITWTIPDRQQVMTFVDLHDFRSLVPRINSLYNMSSLYTFAENEVQKEIKEYKTTIIQTPKQLKQYLEKSLENGYLSLYVSDTSPQRIFFSTEEQTCAVLNIERKVIPQEMEDVLFNFLKDDSILKITYDLKNLFTLYPSWVNNVAAAEDLLLMRYAINTKNTSNISVIEAIRQTVNIQLQDSHSHMITLFKEAHKILEQQLLSLNTLFLYHELDLPMVKILGEMEQSGILIDVAKLRKLSEELKTEILKLEKCIHDISGADFNISSPKQLSHVLFDVLKLPRGKTLSKSHITSTNVDTLQALSKDGFVIADLILKHRHLTKLKNTYTDAIPQQVDQKTSRVHTTFSQTITNTGRLNSIKPNLQNIPIKTQLGKKIREAFISNKNQYLVKADYSQIELRILSHIADVKAMKEAFSSNVDIHTKTACQIFKVQKNQVSEELRRKGKIINFSIIYGSTSFGLAKQLEVSTTAAKQYIDRYLTEYPEISTYYEQTIAFAERNKFVTSMFNRICSVEQINSTNHHVKNFAKRAAINAPIQSTAADIMKLATIAVSKKLKNLNCKLLLQVHDELIFECDESTLEVCVPIMKNEMENIVKLSVPMVVNISYGNNWKEHLQII</sequence>
<dbReference type="GO" id="GO:0006302">
    <property type="term" value="P:double-strand break repair"/>
    <property type="evidence" value="ECO:0007669"/>
    <property type="project" value="TreeGrafter"/>
</dbReference>
<protein>
    <recommendedName>
        <fullName evidence="5 17">DNA polymerase I</fullName>
        <ecNumber evidence="4 17">2.7.7.7</ecNumber>
    </recommendedName>
</protein>
<evidence type="ECO:0000256" key="10">
    <source>
        <dbReference type="ARBA" id="ARBA00022763"/>
    </source>
</evidence>
<dbReference type="Pfam" id="PF00476">
    <property type="entry name" value="DNA_pol_A"/>
    <property type="match status" value="1"/>
</dbReference>
<evidence type="ECO:0000313" key="22">
    <source>
        <dbReference type="Proteomes" id="UP000323844"/>
    </source>
</evidence>
<dbReference type="SUPFAM" id="SSF88723">
    <property type="entry name" value="PIN domain-like"/>
    <property type="match status" value="1"/>
</dbReference>
<dbReference type="CDD" id="cd09859">
    <property type="entry name" value="PIN_53EXO"/>
    <property type="match status" value="1"/>
</dbReference>
<evidence type="ECO:0000256" key="5">
    <source>
        <dbReference type="ARBA" id="ARBA00020311"/>
    </source>
</evidence>
<dbReference type="InterPro" id="IPR002298">
    <property type="entry name" value="DNA_polymerase_A"/>
</dbReference>
<comment type="subunit">
    <text evidence="3">Single-chain monomer with multiple functions.</text>
</comment>
<dbReference type="Gene3D" id="3.40.50.1010">
    <property type="entry name" value="5'-nuclease"/>
    <property type="match status" value="1"/>
</dbReference>
<dbReference type="InterPro" id="IPR020046">
    <property type="entry name" value="5-3_exonucl_a-hlix_arch_N"/>
</dbReference>
<dbReference type="GO" id="GO:0008409">
    <property type="term" value="F:5'-3' exonuclease activity"/>
    <property type="evidence" value="ECO:0007669"/>
    <property type="project" value="UniProtKB-UniRule"/>
</dbReference>
<dbReference type="GO" id="GO:0003887">
    <property type="term" value="F:DNA-directed DNA polymerase activity"/>
    <property type="evidence" value="ECO:0007669"/>
    <property type="project" value="UniProtKB-UniRule"/>
</dbReference>
<dbReference type="InterPro" id="IPR036279">
    <property type="entry name" value="5-3_exonuclease_C_sf"/>
</dbReference>
<evidence type="ECO:0000256" key="1">
    <source>
        <dbReference type="ARBA" id="ARBA00002703"/>
    </source>
</evidence>
<dbReference type="SUPFAM" id="SSF47807">
    <property type="entry name" value="5' to 3' exonuclease, C-terminal subdomain"/>
    <property type="match status" value="1"/>
</dbReference>
<evidence type="ECO:0000313" key="21">
    <source>
        <dbReference type="EMBL" id="QEK39553.1"/>
    </source>
</evidence>
<dbReference type="RefSeq" id="WP_148951914.1">
    <property type="nucleotide sequence ID" value="NZ_CP043312.1"/>
</dbReference>
<evidence type="ECO:0000256" key="15">
    <source>
        <dbReference type="ARBA" id="ARBA00023204"/>
    </source>
</evidence>
<evidence type="ECO:0000256" key="13">
    <source>
        <dbReference type="ARBA" id="ARBA00022932"/>
    </source>
</evidence>
<dbReference type="CDD" id="cd08637">
    <property type="entry name" value="DNA_pol_A_pol_I_C"/>
    <property type="match status" value="1"/>
</dbReference>
<keyword evidence="7 18" id="KW-0548">Nucleotidyltransferase</keyword>
<dbReference type="InterPro" id="IPR018320">
    <property type="entry name" value="DNA_polymerase_1"/>
</dbReference>
<dbReference type="Proteomes" id="UP000323844">
    <property type="component" value="Chromosome"/>
</dbReference>
<dbReference type="InterPro" id="IPR029060">
    <property type="entry name" value="PIN-like_dom_sf"/>
</dbReference>
<evidence type="ECO:0000256" key="12">
    <source>
        <dbReference type="ARBA" id="ARBA00022839"/>
    </source>
</evidence>
<evidence type="ECO:0000256" key="7">
    <source>
        <dbReference type="ARBA" id="ARBA00022695"/>
    </source>
</evidence>
<dbReference type="SMART" id="SM00482">
    <property type="entry name" value="POLAc"/>
    <property type="match status" value="1"/>
</dbReference>
<dbReference type="KEGG" id="snay:FZC37_01195"/>
<dbReference type="PRINTS" id="PR00868">
    <property type="entry name" value="DNAPOLI"/>
</dbReference>
<evidence type="ECO:0000256" key="4">
    <source>
        <dbReference type="ARBA" id="ARBA00012417"/>
    </source>
</evidence>
<evidence type="ECO:0000256" key="14">
    <source>
        <dbReference type="ARBA" id="ARBA00023125"/>
    </source>
</evidence>
<evidence type="ECO:0000259" key="19">
    <source>
        <dbReference type="SMART" id="SM00475"/>
    </source>
</evidence>
<dbReference type="SMART" id="SM00475">
    <property type="entry name" value="53EXOc"/>
    <property type="match status" value="1"/>
</dbReference>
<comment type="catalytic activity">
    <reaction evidence="16 18">
        <text>DNA(n) + a 2'-deoxyribonucleoside 5'-triphosphate = DNA(n+1) + diphosphate</text>
        <dbReference type="Rhea" id="RHEA:22508"/>
        <dbReference type="Rhea" id="RHEA-COMP:17339"/>
        <dbReference type="Rhea" id="RHEA-COMP:17340"/>
        <dbReference type="ChEBI" id="CHEBI:33019"/>
        <dbReference type="ChEBI" id="CHEBI:61560"/>
        <dbReference type="ChEBI" id="CHEBI:173112"/>
        <dbReference type="EC" id="2.7.7.7"/>
    </reaction>
</comment>
<dbReference type="Gene3D" id="3.30.420.10">
    <property type="entry name" value="Ribonuclease H-like superfamily/Ribonuclease H"/>
    <property type="match status" value="1"/>
</dbReference>
<reference evidence="21 22" key="1">
    <citation type="submission" date="2019-08" db="EMBL/GenBank/DDBJ databases">
        <title>Highly reduced genomes of protist endosymbionts show evolutionary convergence.</title>
        <authorList>
            <person name="George E."/>
            <person name="Husnik F."/>
            <person name="Tashyreva D."/>
            <person name="Prokopchuk G."/>
            <person name="Horak A."/>
            <person name="Kwong W.K."/>
            <person name="Lukes J."/>
            <person name="Keeling P.J."/>
        </authorList>
    </citation>
    <scope>NUCLEOTIDE SEQUENCE [LARGE SCALE GENOMIC DNA]</scope>
    <source>
        <strain evidence="21">1621</strain>
    </source>
</reference>
<evidence type="ECO:0000259" key="20">
    <source>
        <dbReference type="SMART" id="SM00482"/>
    </source>
</evidence>
<evidence type="ECO:0000256" key="8">
    <source>
        <dbReference type="ARBA" id="ARBA00022705"/>
    </source>
</evidence>
<proteinExistence type="inferred from homology"/>
<dbReference type="FunFam" id="1.20.1060.10:FF:000001">
    <property type="entry name" value="DNA polymerase I"/>
    <property type="match status" value="1"/>
</dbReference>
<keyword evidence="8 18" id="KW-0235">DNA replication</keyword>
<comment type="similarity">
    <text evidence="2 18">Belongs to the DNA polymerase type-A family.</text>
</comment>
<keyword evidence="12 18" id="KW-0269">Exonuclease</keyword>
<keyword evidence="9" id="KW-0540">Nuclease</keyword>
<dbReference type="InterPro" id="IPR008918">
    <property type="entry name" value="HhH2"/>
</dbReference>
<evidence type="ECO:0000256" key="16">
    <source>
        <dbReference type="ARBA" id="ARBA00049244"/>
    </source>
</evidence>
<dbReference type="Pfam" id="PF01367">
    <property type="entry name" value="5_3_exonuc"/>
    <property type="match status" value="1"/>
</dbReference>
<evidence type="ECO:0000256" key="6">
    <source>
        <dbReference type="ARBA" id="ARBA00022679"/>
    </source>
</evidence>
<dbReference type="InterPro" id="IPR036397">
    <property type="entry name" value="RNaseH_sf"/>
</dbReference>
<gene>
    <name evidence="18 21" type="primary">polA</name>
    <name evidence="21" type="ORF">FZC37_01195</name>
</gene>
<comment type="function">
    <text evidence="1 18">In addition to polymerase activity, this DNA polymerase exhibits 5'-3' exonuclease activity.</text>
</comment>
<dbReference type="Gene3D" id="1.20.1060.10">
    <property type="entry name" value="Taq DNA Polymerase, Chain T, domain 4"/>
    <property type="match status" value="1"/>
</dbReference>
<evidence type="ECO:0000256" key="11">
    <source>
        <dbReference type="ARBA" id="ARBA00022801"/>
    </source>
</evidence>
<dbReference type="OrthoDB" id="9806424at2"/>
<keyword evidence="14 18" id="KW-0238">DNA-binding</keyword>
<dbReference type="PANTHER" id="PTHR10133:SF27">
    <property type="entry name" value="DNA POLYMERASE NU"/>
    <property type="match status" value="1"/>
</dbReference>
<keyword evidence="11 18" id="KW-0378">Hydrolase</keyword>
<dbReference type="GO" id="GO:0006261">
    <property type="term" value="P:DNA-templated DNA replication"/>
    <property type="evidence" value="ECO:0007669"/>
    <property type="project" value="UniProtKB-UniRule"/>
</dbReference>
<evidence type="ECO:0000256" key="18">
    <source>
        <dbReference type="RuleBase" id="RU004460"/>
    </source>
</evidence>
<keyword evidence="22" id="KW-1185">Reference proteome</keyword>
<evidence type="ECO:0000256" key="17">
    <source>
        <dbReference type="NCBIfam" id="TIGR00593"/>
    </source>
</evidence>
<dbReference type="NCBIfam" id="TIGR00593">
    <property type="entry name" value="pola"/>
    <property type="match status" value="1"/>
</dbReference>
<organism evidence="21 22">
    <name type="scientific">Candidatus Sneabacter namystus</name>
    <dbReference type="NCBI Taxonomy" id="2601646"/>
    <lineage>
        <taxon>Bacteria</taxon>
        <taxon>Pseudomonadati</taxon>
        <taxon>Pseudomonadota</taxon>
        <taxon>Alphaproteobacteria</taxon>
        <taxon>Rickettsiales</taxon>
        <taxon>Rickettsiaceae</taxon>
        <taxon>Rickettsieae</taxon>
        <taxon>Candidatus Sneabacter</taxon>
    </lineage>
</organism>
<dbReference type="PANTHER" id="PTHR10133">
    <property type="entry name" value="DNA POLYMERASE I"/>
    <property type="match status" value="1"/>
</dbReference>
<dbReference type="InterPro" id="IPR020045">
    <property type="entry name" value="DNA_polI_H3TH"/>
</dbReference>
<dbReference type="SUPFAM" id="SSF56672">
    <property type="entry name" value="DNA/RNA polymerases"/>
    <property type="match status" value="1"/>
</dbReference>
<dbReference type="SMART" id="SM00279">
    <property type="entry name" value="HhH2"/>
    <property type="match status" value="1"/>
</dbReference>
<keyword evidence="6 18" id="KW-0808">Transferase</keyword>
<feature type="domain" description="5'-3' exonuclease" evidence="19">
    <location>
        <begin position="9"/>
        <end position="262"/>
    </location>
</feature>
<dbReference type="InterPro" id="IPR043502">
    <property type="entry name" value="DNA/RNA_pol_sf"/>
</dbReference>
<keyword evidence="10 18" id="KW-0227">DNA damage</keyword>